<organism evidence="1 2">
    <name type="scientific">Dictyobacter arantiisoli</name>
    <dbReference type="NCBI Taxonomy" id="2014874"/>
    <lineage>
        <taxon>Bacteria</taxon>
        <taxon>Bacillati</taxon>
        <taxon>Chloroflexota</taxon>
        <taxon>Ktedonobacteria</taxon>
        <taxon>Ktedonobacterales</taxon>
        <taxon>Dictyobacteraceae</taxon>
        <taxon>Dictyobacter</taxon>
    </lineage>
</organism>
<dbReference type="PROSITE" id="PS51257">
    <property type="entry name" value="PROKAR_LIPOPROTEIN"/>
    <property type="match status" value="1"/>
</dbReference>
<evidence type="ECO:0000313" key="2">
    <source>
        <dbReference type="Proteomes" id="UP000322530"/>
    </source>
</evidence>
<dbReference type="OrthoDB" id="159686at2"/>
<name>A0A5A5TKR4_9CHLR</name>
<protein>
    <recommendedName>
        <fullName evidence="3">Lipoprotein</fullName>
    </recommendedName>
</protein>
<dbReference type="EMBL" id="BIXY01000159">
    <property type="protein sequence ID" value="GCF11865.1"/>
    <property type="molecule type" value="Genomic_DNA"/>
</dbReference>
<reference evidence="1 2" key="1">
    <citation type="submission" date="2019-01" db="EMBL/GenBank/DDBJ databases">
        <title>Draft genome sequence of Dictyobacter sp. Uno17.</title>
        <authorList>
            <person name="Wang C.M."/>
            <person name="Zheng Y."/>
            <person name="Sakai Y."/>
            <person name="Abe K."/>
            <person name="Yokota A."/>
            <person name="Yabe S."/>
        </authorList>
    </citation>
    <scope>NUCLEOTIDE SEQUENCE [LARGE SCALE GENOMIC DNA]</scope>
    <source>
        <strain evidence="1 2">Uno17</strain>
    </source>
</reference>
<sequence>MRSSSGLLILLLFLTACGPIINERKTISRITVNKAFQKTIPGIPDIPKYLCGAWASTNAPGPYSSITIYARLTQNLMPLEGAQAHATVHFAYGDAKLDQAPVSDVGGYVSFYLALQGQQPRMSAATVDITFNAPGKTVHCSQAFFTPQ</sequence>
<evidence type="ECO:0000313" key="1">
    <source>
        <dbReference type="EMBL" id="GCF11865.1"/>
    </source>
</evidence>
<dbReference type="AlphaFoldDB" id="A0A5A5TKR4"/>
<comment type="caution">
    <text evidence="1">The sequence shown here is derived from an EMBL/GenBank/DDBJ whole genome shotgun (WGS) entry which is preliminary data.</text>
</comment>
<proteinExistence type="predicted"/>
<keyword evidence="2" id="KW-1185">Reference proteome</keyword>
<dbReference type="Proteomes" id="UP000322530">
    <property type="component" value="Unassembled WGS sequence"/>
</dbReference>
<accession>A0A5A5TKR4</accession>
<evidence type="ECO:0008006" key="3">
    <source>
        <dbReference type="Google" id="ProtNLM"/>
    </source>
</evidence>
<gene>
    <name evidence="1" type="ORF">KDI_54290</name>
</gene>
<dbReference type="RefSeq" id="WP_149404655.1">
    <property type="nucleotide sequence ID" value="NZ_BIXY01000159.1"/>
</dbReference>